<dbReference type="EMBL" id="KZ303865">
    <property type="protein sequence ID" value="PHZ08443.1"/>
    <property type="molecule type" value="Genomic_DNA"/>
</dbReference>
<dbReference type="PRINTS" id="PR00085">
    <property type="entry name" value="THFDHDRGNASE"/>
</dbReference>
<keyword evidence="4" id="KW-0378">Hydrolase</keyword>
<evidence type="ECO:0000256" key="5">
    <source>
        <dbReference type="ARBA" id="ARBA00022857"/>
    </source>
</evidence>
<evidence type="ECO:0000256" key="2">
    <source>
        <dbReference type="ARBA" id="ARBA00011738"/>
    </source>
</evidence>
<protein>
    <submittedName>
        <fullName evidence="10">Bifunctional protein</fullName>
    </submittedName>
</protein>
<dbReference type="InterPro" id="IPR020867">
    <property type="entry name" value="THF_DH/CycHdrlase_CS"/>
</dbReference>
<dbReference type="InterPro" id="IPR046346">
    <property type="entry name" value="Aminoacid_DH-like_N_sf"/>
</dbReference>
<organism evidence="10 11">
    <name type="scientific">Rhizopus microsporus ATCC 52813</name>
    <dbReference type="NCBI Taxonomy" id="1340429"/>
    <lineage>
        <taxon>Eukaryota</taxon>
        <taxon>Fungi</taxon>
        <taxon>Fungi incertae sedis</taxon>
        <taxon>Mucoromycota</taxon>
        <taxon>Mucoromycotina</taxon>
        <taxon>Mucoromycetes</taxon>
        <taxon>Mucorales</taxon>
        <taxon>Mucorineae</taxon>
        <taxon>Rhizopodaceae</taxon>
        <taxon>Rhizopus</taxon>
    </lineage>
</organism>
<dbReference type="FunFam" id="3.40.50.720:FF:000006">
    <property type="entry name" value="Bifunctional protein FolD"/>
    <property type="match status" value="1"/>
</dbReference>
<dbReference type="Pfam" id="PF02882">
    <property type="entry name" value="THF_DHG_CYH_C"/>
    <property type="match status" value="1"/>
</dbReference>
<evidence type="ECO:0000313" key="11">
    <source>
        <dbReference type="Proteomes" id="UP000242254"/>
    </source>
</evidence>
<dbReference type="PANTHER" id="PTHR48099:SF5">
    <property type="entry name" value="C-1-TETRAHYDROFOLATE SYNTHASE, CYTOPLASMIC"/>
    <property type="match status" value="1"/>
</dbReference>
<dbReference type="InterPro" id="IPR000672">
    <property type="entry name" value="THF_DH/CycHdrlase"/>
</dbReference>
<dbReference type="SUPFAM" id="SSF53223">
    <property type="entry name" value="Aminoacid dehydrogenase-like, N-terminal domain"/>
    <property type="match status" value="1"/>
</dbReference>
<dbReference type="GO" id="GO:0004488">
    <property type="term" value="F:methylenetetrahydrofolate dehydrogenase (NADP+) activity"/>
    <property type="evidence" value="ECO:0007669"/>
    <property type="project" value="InterPro"/>
</dbReference>
<dbReference type="Gene3D" id="3.40.50.10860">
    <property type="entry name" value="Leucine Dehydrogenase, chain A, domain 1"/>
    <property type="match status" value="1"/>
</dbReference>
<dbReference type="AlphaFoldDB" id="A0A2G4SI40"/>
<dbReference type="Gene3D" id="3.40.50.720">
    <property type="entry name" value="NAD(P)-binding Rossmann-like Domain"/>
    <property type="match status" value="1"/>
</dbReference>
<evidence type="ECO:0000256" key="7">
    <source>
        <dbReference type="ARBA" id="ARBA00023268"/>
    </source>
</evidence>
<dbReference type="InterPro" id="IPR036291">
    <property type="entry name" value="NAD(P)-bd_dom_sf"/>
</dbReference>
<dbReference type="PROSITE" id="PS00767">
    <property type="entry name" value="THF_DHG_CYH_2"/>
    <property type="match status" value="1"/>
</dbReference>
<dbReference type="GeneID" id="35438023"/>
<evidence type="ECO:0000256" key="4">
    <source>
        <dbReference type="ARBA" id="ARBA00022801"/>
    </source>
</evidence>
<sequence>MTATIIDGKAIAQSVRDQVKSSIANTKQTYPQFDPRLAILLVGSRSDSTTYVKTKDKAANEVGISIEMNKLPETISQEDLLAKIKQFNLDDKVHGILVQMPLPSHIDEDVVLESIDYKKDVDGFHPFNIGKMCKRAGKPMFIPCTPKGIIHLIKTTGIDISGKRAVVIGRGDIVGSPVAALLTAEDATVTLCHSKTKDIERIVQEADIVVAAAGKAELVKGSWIKPGAIVIDVGMNAVDDPTKKSGYRWVGDVEFEKAKEVASFITPVPGGVGPMTVAMLMENTMLSAQRWLSINDSK</sequence>
<comment type="pathway">
    <text evidence="1">One-carbon metabolism; tetrahydrofolate interconversion.</text>
</comment>
<dbReference type="RefSeq" id="XP_023462151.1">
    <property type="nucleotide sequence ID" value="XM_023607033.1"/>
</dbReference>
<dbReference type="GO" id="GO:0004477">
    <property type="term" value="F:methenyltetrahydrofolate cyclohydrolase activity"/>
    <property type="evidence" value="ECO:0007669"/>
    <property type="project" value="TreeGrafter"/>
</dbReference>
<reference evidence="10 11" key="1">
    <citation type="journal article" date="2016" name="Proc. Natl. Acad. Sci. U.S.A.">
        <title>Lipid metabolic changes in an early divergent fungus govern the establishment of a mutualistic symbiosis with endobacteria.</title>
        <authorList>
            <person name="Lastovetsky O.A."/>
            <person name="Gaspar M.L."/>
            <person name="Mondo S.J."/>
            <person name="LaButti K.M."/>
            <person name="Sandor L."/>
            <person name="Grigoriev I.V."/>
            <person name="Henry S.A."/>
            <person name="Pawlowska T.E."/>
        </authorList>
    </citation>
    <scope>NUCLEOTIDE SEQUENCE [LARGE SCALE GENOMIC DNA]</scope>
    <source>
        <strain evidence="10 11">ATCC 52813</strain>
    </source>
</reference>
<evidence type="ECO:0000256" key="6">
    <source>
        <dbReference type="ARBA" id="ARBA00023002"/>
    </source>
</evidence>
<feature type="domain" description="Tetrahydrofolate dehydrogenase/cyclohydrolase catalytic" evidence="8">
    <location>
        <begin position="6"/>
        <end position="122"/>
    </location>
</feature>
<evidence type="ECO:0000313" key="10">
    <source>
        <dbReference type="EMBL" id="PHZ08443.1"/>
    </source>
</evidence>
<evidence type="ECO:0000256" key="3">
    <source>
        <dbReference type="ARBA" id="ARBA00022563"/>
    </source>
</evidence>
<dbReference type="GO" id="GO:0005829">
    <property type="term" value="C:cytosol"/>
    <property type="evidence" value="ECO:0007669"/>
    <property type="project" value="TreeGrafter"/>
</dbReference>
<feature type="domain" description="Tetrahydrofolate dehydrogenase/cyclohydrolase NAD(P)-binding" evidence="9">
    <location>
        <begin position="143"/>
        <end position="290"/>
    </location>
</feature>
<keyword evidence="7" id="KW-0511">Multifunctional enzyme</keyword>
<dbReference type="PANTHER" id="PTHR48099">
    <property type="entry name" value="C-1-TETRAHYDROFOLATE SYNTHASE, CYTOPLASMIC-RELATED"/>
    <property type="match status" value="1"/>
</dbReference>
<keyword evidence="5" id="KW-0521">NADP</keyword>
<dbReference type="Pfam" id="PF00763">
    <property type="entry name" value="THF_DHG_CYH"/>
    <property type="match status" value="1"/>
</dbReference>
<dbReference type="InterPro" id="IPR020630">
    <property type="entry name" value="THF_DH/CycHdrlase_cat_dom"/>
</dbReference>
<evidence type="ECO:0000256" key="1">
    <source>
        <dbReference type="ARBA" id="ARBA00004777"/>
    </source>
</evidence>
<dbReference type="SUPFAM" id="SSF51735">
    <property type="entry name" value="NAD(P)-binding Rossmann-fold domains"/>
    <property type="match status" value="1"/>
</dbReference>
<dbReference type="Proteomes" id="UP000242254">
    <property type="component" value="Unassembled WGS sequence"/>
</dbReference>
<dbReference type="FunFam" id="3.40.50.10860:FF:000005">
    <property type="entry name" value="C-1-tetrahydrofolate synthase, cytoplasmic, putative"/>
    <property type="match status" value="1"/>
</dbReference>
<comment type="subunit">
    <text evidence="2">Homodimer.</text>
</comment>
<proteinExistence type="inferred from homology"/>
<dbReference type="HAMAP" id="MF_01576">
    <property type="entry name" value="THF_DHG_CYH"/>
    <property type="match status" value="1"/>
</dbReference>
<accession>A0A2G4SI40</accession>
<keyword evidence="6" id="KW-0560">Oxidoreductase</keyword>
<gene>
    <name evidence="10" type="ORF">RHIMIDRAFT_208102</name>
</gene>
<evidence type="ECO:0000259" key="8">
    <source>
        <dbReference type="Pfam" id="PF00763"/>
    </source>
</evidence>
<evidence type="ECO:0000259" key="9">
    <source>
        <dbReference type="Pfam" id="PF02882"/>
    </source>
</evidence>
<dbReference type="STRING" id="1340429.A0A2G4SI40"/>
<name>A0A2G4SI40_RHIZD</name>
<dbReference type="GO" id="GO:0035999">
    <property type="term" value="P:tetrahydrofolate interconversion"/>
    <property type="evidence" value="ECO:0007669"/>
    <property type="project" value="TreeGrafter"/>
</dbReference>
<dbReference type="CDD" id="cd01080">
    <property type="entry name" value="NAD_bind_m-THF_DH_Cyclohyd"/>
    <property type="match status" value="1"/>
</dbReference>
<keyword evidence="3" id="KW-0554">One-carbon metabolism</keyword>
<keyword evidence="11" id="KW-1185">Reference proteome</keyword>
<dbReference type="InterPro" id="IPR020631">
    <property type="entry name" value="THF_DH/CycHdrlase_NAD-bd_dom"/>
</dbReference>